<comment type="caution">
    <text evidence="2">The sequence shown here is derived from an EMBL/GenBank/DDBJ whole genome shotgun (WGS) entry which is preliminary data.</text>
</comment>
<feature type="region of interest" description="Disordered" evidence="1">
    <location>
        <begin position="111"/>
        <end position="130"/>
    </location>
</feature>
<accession>A0A4U7AQV0</accession>
<gene>
    <name evidence="2" type="ORF">C1H76_7532</name>
</gene>
<evidence type="ECO:0000313" key="2">
    <source>
        <dbReference type="EMBL" id="TKX20279.1"/>
    </source>
</evidence>
<dbReference type="Proteomes" id="UP000308133">
    <property type="component" value="Unassembled WGS sequence"/>
</dbReference>
<feature type="region of interest" description="Disordered" evidence="1">
    <location>
        <begin position="62"/>
        <end position="83"/>
    </location>
</feature>
<reference evidence="2 3" key="1">
    <citation type="submission" date="2018-02" db="EMBL/GenBank/DDBJ databases">
        <title>Draft genome sequences of Elsinoe sp., causing black scab on jojoba.</title>
        <authorList>
            <person name="Stodart B."/>
            <person name="Jeffress S."/>
            <person name="Ash G."/>
            <person name="Arun Chinnappa K."/>
        </authorList>
    </citation>
    <scope>NUCLEOTIDE SEQUENCE [LARGE SCALE GENOMIC DNA]</scope>
    <source>
        <strain evidence="2 3">Hillstone_2</strain>
    </source>
</reference>
<name>A0A4U7AQV0_9PEZI</name>
<dbReference type="AlphaFoldDB" id="A0A4U7AQV0"/>
<sequence>MLILEQASPSRLQQPNTSTRAANPKYGEPSITPLESKSTVSILNPTYVHQRAYPELLRTSSVRPHLSKSPSSMSSQTQLFPSMSDDLSIPSSFIRQRKVIKTRISTPVRSTTSACLPAGPPTLPHLRHHI</sequence>
<proteinExistence type="predicted"/>
<evidence type="ECO:0000313" key="3">
    <source>
        <dbReference type="Proteomes" id="UP000308133"/>
    </source>
</evidence>
<feature type="region of interest" description="Disordered" evidence="1">
    <location>
        <begin position="1"/>
        <end position="33"/>
    </location>
</feature>
<protein>
    <submittedName>
        <fullName evidence="2">Uncharacterized protein</fullName>
    </submittedName>
</protein>
<feature type="compositionally biased region" description="Polar residues" evidence="1">
    <location>
        <begin position="7"/>
        <end position="21"/>
    </location>
</feature>
<dbReference type="EMBL" id="PTQR01000094">
    <property type="protein sequence ID" value="TKX20279.1"/>
    <property type="molecule type" value="Genomic_DNA"/>
</dbReference>
<evidence type="ECO:0000256" key="1">
    <source>
        <dbReference type="SAM" id="MobiDB-lite"/>
    </source>
</evidence>
<organism evidence="2 3">
    <name type="scientific">Elsinoe australis</name>
    <dbReference type="NCBI Taxonomy" id="40998"/>
    <lineage>
        <taxon>Eukaryota</taxon>
        <taxon>Fungi</taxon>
        <taxon>Dikarya</taxon>
        <taxon>Ascomycota</taxon>
        <taxon>Pezizomycotina</taxon>
        <taxon>Dothideomycetes</taxon>
        <taxon>Dothideomycetidae</taxon>
        <taxon>Myriangiales</taxon>
        <taxon>Elsinoaceae</taxon>
        <taxon>Elsinoe</taxon>
    </lineage>
</organism>